<name>A0A8J4BUB8_9CHLO</name>
<evidence type="ECO:0000313" key="1">
    <source>
        <dbReference type="EMBL" id="GIL65552.1"/>
    </source>
</evidence>
<dbReference type="Proteomes" id="UP000747399">
    <property type="component" value="Unassembled WGS sequence"/>
</dbReference>
<organism evidence="1 2">
    <name type="scientific">Volvox africanus</name>
    <dbReference type="NCBI Taxonomy" id="51714"/>
    <lineage>
        <taxon>Eukaryota</taxon>
        <taxon>Viridiplantae</taxon>
        <taxon>Chlorophyta</taxon>
        <taxon>core chlorophytes</taxon>
        <taxon>Chlorophyceae</taxon>
        <taxon>CS clade</taxon>
        <taxon>Chlamydomonadales</taxon>
        <taxon>Volvocaceae</taxon>
        <taxon>Volvox</taxon>
    </lineage>
</organism>
<keyword evidence="2" id="KW-1185">Reference proteome</keyword>
<protein>
    <submittedName>
        <fullName evidence="1">Uncharacterized protein</fullName>
    </submittedName>
</protein>
<comment type="caution">
    <text evidence="1">The sequence shown here is derived from an EMBL/GenBank/DDBJ whole genome shotgun (WGS) entry which is preliminary data.</text>
</comment>
<evidence type="ECO:0000313" key="2">
    <source>
        <dbReference type="Proteomes" id="UP000747399"/>
    </source>
</evidence>
<reference evidence="1" key="1">
    <citation type="journal article" date="2021" name="Proc. Natl. Acad. Sci. U.S.A.">
        <title>Three genomes in the algal genus Volvox reveal the fate of a haploid sex-determining region after a transition to homothallism.</title>
        <authorList>
            <person name="Yamamoto K."/>
            <person name="Hamaji T."/>
            <person name="Kawai-Toyooka H."/>
            <person name="Matsuzaki R."/>
            <person name="Takahashi F."/>
            <person name="Nishimura Y."/>
            <person name="Kawachi M."/>
            <person name="Noguchi H."/>
            <person name="Minakuchi Y."/>
            <person name="Umen J.G."/>
            <person name="Toyoda A."/>
            <person name="Nozaki H."/>
        </authorList>
    </citation>
    <scope>NUCLEOTIDE SEQUENCE</scope>
    <source>
        <strain evidence="1">NIES-3780</strain>
    </source>
</reference>
<proteinExistence type="predicted"/>
<dbReference type="AlphaFoldDB" id="A0A8J4BUB8"/>
<accession>A0A8J4BUB8</accession>
<dbReference type="EMBL" id="BNCO01000076">
    <property type="protein sequence ID" value="GIL65552.1"/>
    <property type="molecule type" value="Genomic_DNA"/>
</dbReference>
<sequence length="108" mass="12235">MMTTLSDAAPPSIQARLANLRYAEKEYWNSRYTSQPCEFDCSRCYDTREAASPGPEDITSIKAIQGFTGTTRFGRSFALSLNGTSRFYKWVAATAISKKEWRGMATRW</sequence>
<gene>
    <name evidence="1" type="ORF">Vafri_19302</name>
</gene>